<gene>
    <name evidence="1" type="ORF">NEF87_004765</name>
</gene>
<dbReference type="Gene3D" id="1.10.10.10">
    <property type="entry name" value="Winged helix-like DNA-binding domain superfamily/Winged helix DNA-binding domain"/>
    <property type="match status" value="1"/>
</dbReference>
<evidence type="ECO:0000313" key="2">
    <source>
        <dbReference type="Proteomes" id="UP001208689"/>
    </source>
</evidence>
<dbReference type="Proteomes" id="UP001208689">
    <property type="component" value="Chromosome"/>
</dbReference>
<proteinExistence type="predicted"/>
<dbReference type="InterPro" id="IPR040608">
    <property type="entry name" value="Snf8/Vps36"/>
</dbReference>
<dbReference type="InterPro" id="IPR036388">
    <property type="entry name" value="WH-like_DNA-bd_sf"/>
</dbReference>
<evidence type="ECO:0000313" key="1">
    <source>
        <dbReference type="EMBL" id="UYP48480.1"/>
    </source>
</evidence>
<accession>A0ABY6HY93</accession>
<dbReference type="SUPFAM" id="SSF46785">
    <property type="entry name" value="Winged helix' DNA-binding domain"/>
    <property type="match status" value="1"/>
</dbReference>
<dbReference type="Pfam" id="PF04157">
    <property type="entry name" value="EAP30"/>
    <property type="match status" value="1"/>
</dbReference>
<reference evidence="1" key="1">
    <citation type="submission" date="2022-09" db="EMBL/GenBank/DDBJ databases">
        <title>Actin cytoskeleton and complex cell architecture in an #Asgard archaeon.</title>
        <authorList>
            <person name="Ponce Toledo R.I."/>
            <person name="Schleper C."/>
            <person name="Rodrigues Oliveira T."/>
            <person name="Wollweber F."/>
            <person name="Xu J."/>
            <person name="Rittmann S."/>
            <person name="Klingl A."/>
            <person name="Pilhofer M."/>
        </authorList>
    </citation>
    <scope>NUCLEOTIDE SEQUENCE</scope>
    <source>
        <strain evidence="1">B-35</strain>
    </source>
</reference>
<dbReference type="InterPro" id="IPR036390">
    <property type="entry name" value="WH_DNA-bd_sf"/>
</dbReference>
<dbReference type="EMBL" id="CP104013">
    <property type="protein sequence ID" value="UYP48480.1"/>
    <property type="molecule type" value="Genomic_DNA"/>
</dbReference>
<name>A0ABY6HY93_9ARCH</name>
<organism evidence="1 2">
    <name type="scientific">Candidatus Lokiarchaeum ossiferum</name>
    <dbReference type="NCBI Taxonomy" id="2951803"/>
    <lineage>
        <taxon>Archaea</taxon>
        <taxon>Promethearchaeati</taxon>
        <taxon>Promethearchaeota</taxon>
        <taxon>Promethearchaeia</taxon>
        <taxon>Promethearchaeales</taxon>
        <taxon>Promethearchaeaceae</taxon>
        <taxon>Candidatus Lokiarchaeum</taxon>
    </lineage>
</organism>
<sequence length="217" mass="25148">MVKVPIGKEVEINLWDSKKKHGMVKYFTDTMDLVRAESEFSLKKGDSAIVVESYDSFVVVVPEDEYTQLLHGSHLDGIDIQGLNELIYKLLKERIKDTGGILSFDELWSIFKRSSIQSVITKKHLKKAIKIRQSSFDRIKDDGDTIVALKPQECLNDITQIVRHSSNTSYVTKDFLQSTLHWSDLRIERILDYLTKEGRCRVEDSFRTGTRYYMKFS</sequence>
<protein>
    <submittedName>
        <fullName evidence="1">Uncharacterized protein</fullName>
    </submittedName>
</protein>
<keyword evidence="2" id="KW-1185">Reference proteome</keyword>